<accession>A0A7W2EGJ6</accession>
<dbReference type="InterPro" id="IPR031939">
    <property type="entry name" value="Adhesin_E-like"/>
</dbReference>
<proteinExistence type="predicted"/>
<keyword evidence="4" id="KW-1185">Reference proteome</keyword>
<evidence type="ECO:0000313" key="4">
    <source>
        <dbReference type="Proteomes" id="UP000566711"/>
    </source>
</evidence>
<dbReference type="Pfam" id="PF16747">
    <property type="entry name" value="Adhesin_E"/>
    <property type="match status" value="1"/>
</dbReference>
<organism evidence="3 4">
    <name type="scientific">Rugamonas fusca</name>
    <dbReference type="NCBI Taxonomy" id="2758568"/>
    <lineage>
        <taxon>Bacteria</taxon>
        <taxon>Pseudomonadati</taxon>
        <taxon>Pseudomonadota</taxon>
        <taxon>Betaproteobacteria</taxon>
        <taxon>Burkholderiales</taxon>
        <taxon>Oxalobacteraceae</taxon>
        <taxon>Telluria group</taxon>
        <taxon>Rugamonas</taxon>
    </lineage>
</organism>
<dbReference type="EMBL" id="JACEZS010000006">
    <property type="protein sequence ID" value="MBA5605471.1"/>
    <property type="molecule type" value="Genomic_DNA"/>
</dbReference>
<gene>
    <name evidence="3" type="ORF">H3H36_08875</name>
</gene>
<evidence type="ECO:0000256" key="1">
    <source>
        <dbReference type="SAM" id="SignalP"/>
    </source>
</evidence>
<reference evidence="3 4" key="1">
    <citation type="submission" date="2020-07" db="EMBL/GenBank/DDBJ databases">
        <title>Novel species isolated from subtropical streams in China.</title>
        <authorList>
            <person name="Lu H."/>
        </authorList>
    </citation>
    <scope>NUCLEOTIDE SEQUENCE [LARGE SCALE GENOMIC DNA]</scope>
    <source>
        <strain evidence="3 4">FT3S</strain>
    </source>
</reference>
<dbReference type="Proteomes" id="UP000566711">
    <property type="component" value="Unassembled WGS sequence"/>
</dbReference>
<feature type="signal peptide" evidence="1">
    <location>
        <begin position="1"/>
        <end position="19"/>
    </location>
</feature>
<protein>
    <recommendedName>
        <fullName evidence="2">Surface-adhesin protein E-like domain-containing protein</fullName>
    </recommendedName>
</protein>
<dbReference type="AlphaFoldDB" id="A0A7W2EGJ6"/>
<name>A0A7W2EGJ6_9BURK</name>
<feature type="domain" description="Surface-adhesin protein E-like" evidence="2">
    <location>
        <begin position="34"/>
        <end position="141"/>
    </location>
</feature>
<keyword evidence="1" id="KW-0732">Signal</keyword>
<comment type="caution">
    <text evidence="3">The sequence shown here is derived from an EMBL/GenBank/DDBJ whole genome shotgun (WGS) entry which is preliminary data.</text>
</comment>
<sequence length="144" mass="16038">MRALLLPLLLLICCGTAQAAKGAHEKPAHHRTHWSRVGRAAGATLYLDRASIVRQEQGRSAWTLRSFRRPQTTPNGKLFRSIKAQHVYACGAHTAILRAQIYYPEAMGRGEPVENYRFEQFSPEAIAPGSPYAAALAAVCRRRR</sequence>
<dbReference type="RefSeq" id="WP_182216417.1">
    <property type="nucleotide sequence ID" value="NZ_JACEZS010000006.1"/>
</dbReference>
<evidence type="ECO:0000259" key="2">
    <source>
        <dbReference type="Pfam" id="PF16747"/>
    </source>
</evidence>
<feature type="chain" id="PRO_5031289209" description="Surface-adhesin protein E-like domain-containing protein" evidence="1">
    <location>
        <begin position="20"/>
        <end position="144"/>
    </location>
</feature>
<evidence type="ECO:0000313" key="3">
    <source>
        <dbReference type="EMBL" id="MBA5605471.1"/>
    </source>
</evidence>